<dbReference type="RefSeq" id="WP_108429267.1">
    <property type="nucleotide sequence ID" value="NZ_CP035466.1"/>
</dbReference>
<dbReference type="Proteomes" id="UP000514462">
    <property type="component" value="Chromosome"/>
</dbReference>
<evidence type="ECO:0000313" key="1">
    <source>
        <dbReference type="EMBL" id="QMR38283.1"/>
    </source>
</evidence>
<dbReference type="EMBL" id="CP055904">
    <property type="protein sequence ID" value="QMR38283.1"/>
    <property type="molecule type" value="Genomic_DNA"/>
</dbReference>
<accession>A0AAJ5LWY3</accession>
<evidence type="ECO:0000313" key="2">
    <source>
        <dbReference type="Proteomes" id="UP000514462"/>
    </source>
</evidence>
<gene>
    <name evidence="1" type="ORF">HV331_01715</name>
</gene>
<reference evidence="2" key="1">
    <citation type="submission" date="2020-06" db="EMBL/GenBank/DDBJ databases">
        <title>REHAB project genomes.</title>
        <authorList>
            <person name="Shaw L.P."/>
        </authorList>
    </citation>
    <scope>NUCLEOTIDE SEQUENCE [LARGE SCALE GENOMIC DNA]</scope>
    <source>
        <strain evidence="2">RHBSTW-00938</strain>
    </source>
</reference>
<protein>
    <submittedName>
        <fullName evidence="1">Uncharacterized protein</fullName>
    </submittedName>
</protein>
<name>A0AAJ5LWY3_KLEAE</name>
<proteinExistence type="predicted"/>
<sequence length="138" mass="16522">MTPEHLVERHNGYLQSETLEKYITSMEEPGVGKQLTEDDLREHGFTDKEIARLREILTRQESQNKSYFDLIDELRKRLWAGVLGFFIVFIVLIHWCYNYESINHFAYFFILLFGFSVVYKLTPFPMALKAYKLYLKIR</sequence>
<organism evidence="1 2">
    <name type="scientific">Klebsiella aerogenes</name>
    <name type="common">Enterobacter aerogenes</name>
    <dbReference type="NCBI Taxonomy" id="548"/>
    <lineage>
        <taxon>Bacteria</taxon>
        <taxon>Pseudomonadati</taxon>
        <taxon>Pseudomonadota</taxon>
        <taxon>Gammaproteobacteria</taxon>
        <taxon>Enterobacterales</taxon>
        <taxon>Enterobacteriaceae</taxon>
        <taxon>Klebsiella/Raoultella group</taxon>
        <taxon>Klebsiella</taxon>
    </lineage>
</organism>
<dbReference type="AlphaFoldDB" id="A0AAJ5LWY3"/>